<protein>
    <recommendedName>
        <fullName evidence="4">BSD domain-containing protein</fullName>
    </recommendedName>
</protein>
<evidence type="ECO:0000313" key="2">
    <source>
        <dbReference type="EMBL" id="SPO22506.1"/>
    </source>
</evidence>
<sequence>MDIYDPGLMAGSNRADGTSTPTNSNSDQPKTELDQNVEKLVGNISNWWSGFAKKSQDSINQARKEMETRGGIVNYAKSEYAKLESSIGEAQKKARDQSQTTSNEPPADPSLDDTAVFSSGASAKSENSKGKQRAIDEPLTAATEAAAVSHQGPTLGASVSSLFSKLTSDPRLVQLQHSLTSTLQSVSSPQEQSQEAGDKSTAPTPINIQESLSKLSLTIQSHLPHLDLKESQQLATRYLHATESFAREMQSDMKEFVGELVRIVPPEGEEETKEDGEEKASAVRAQREEGGKNISVAAKATPTTEDKAPTVDVKTDHKESLTAAVPVLISAPTEEEEDFAWDEDDEEAAAATGEAAPCLVSEKGKAPDTTAVSAEAETTPAQDKAAEESEDDSDWE</sequence>
<gene>
    <name evidence="2" type="ORF">UTRI_01184</name>
</gene>
<feature type="region of interest" description="Disordered" evidence="1">
    <location>
        <begin position="52"/>
        <end position="138"/>
    </location>
</feature>
<feature type="region of interest" description="Disordered" evidence="1">
    <location>
        <begin position="180"/>
        <end position="205"/>
    </location>
</feature>
<evidence type="ECO:0000256" key="1">
    <source>
        <dbReference type="SAM" id="MobiDB-lite"/>
    </source>
</evidence>
<feature type="compositionally biased region" description="Polar residues" evidence="1">
    <location>
        <begin position="116"/>
        <end position="125"/>
    </location>
</feature>
<feature type="region of interest" description="Disordered" evidence="1">
    <location>
        <begin position="1"/>
        <end position="33"/>
    </location>
</feature>
<reference evidence="2 3" key="1">
    <citation type="submission" date="2018-03" db="EMBL/GenBank/DDBJ databases">
        <authorList>
            <person name="Guldener U."/>
        </authorList>
    </citation>
    <scope>NUCLEOTIDE SEQUENCE [LARGE SCALE GENOMIC DNA]</scope>
    <source>
        <strain evidence="2 3">NBRC100155</strain>
    </source>
</reference>
<keyword evidence="3" id="KW-1185">Reference proteome</keyword>
<dbReference type="OrthoDB" id="73788at2759"/>
<accession>A0A5C3DZ49</accession>
<feature type="region of interest" description="Disordered" evidence="1">
    <location>
        <begin position="267"/>
        <end position="396"/>
    </location>
</feature>
<dbReference type="EMBL" id="OOIN01000004">
    <property type="protein sequence ID" value="SPO22506.1"/>
    <property type="molecule type" value="Genomic_DNA"/>
</dbReference>
<organism evidence="2 3">
    <name type="scientific">Ustilago trichophora</name>
    <dbReference type="NCBI Taxonomy" id="86804"/>
    <lineage>
        <taxon>Eukaryota</taxon>
        <taxon>Fungi</taxon>
        <taxon>Dikarya</taxon>
        <taxon>Basidiomycota</taxon>
        <taxon>Ustilaginomycotina</taxon>
        <taxon>Ustilaginomycetes</taxon>
        <taxon>Ustilaginales</taxon>
        <taxon>Ustilaginaceae</taxon>
        <taxon>Ustilago</taxon>
    </lineage>
</organism>
<evidence type="ECO:0000313" key="3">
    <source>
        <dbReference type="Proteomes" id="UP000324022"/>
    </source>
</evidence>
<dbReference type="Proteomes" id="UP000324022">
    <property type="component" value="Unassembled WGS sequence"/>
</dbReference>
<feature type="compositionally biased region" description="Polar residues" evidence="1">
    <location>
        <begin position="15"/>
        <end position="28"/>
    </location>
</feature>
<feature type="compositionally biased region" description="Basic and acidic residues" evidence="1">
    <location>
        <begin position="304"/>
        <end position="320"/>
    </location>
</feature>
<name>A0A5C3DZ49_9BASI</name>
<feature type="compositionally biased region" description="Basic and acidic residues" evidence="1">
    <location>
        <begin position="276"/>
        <end position="291"/>
    </location>
</feature>
<evidence type="ECO:0008006" key="4">
    <source>
        <dbReference type="Google" id="ProtNLM"/>
    </source>
</evidence>
<feature type="compositionally biased region" description="Basic and acidic residues" evidence="1">
    <location>
        <begin position="126"/>
        <end position="136"/>
    </location>
</feature>
<feature type="compositionally biased region" description="Acidic residues" evidence="1">
    <location>
        <begin position="333"/>
        <end position="348"/>
    </location>
</feature>
<feature type="compositionally biased region" description="Low complexity" evidence="1">
    <location>
        <begin position="184"/>
        <end position="195"/>
    </location>
</feature>
<proteinExistence type="predicted"/>
<dbReference type="AlphaFoldDB" id="A0A5C3DZ49"/>